<accession>A0A317VQE5</accession>
<evidence type="ECO:0000313" key="2">
    <source>
        <dbReference type="Proteomes" id="UP000246171"/>
    </source>
</evidence>
<proteinExistence type="predicted"/>
<protein>
    <submittedName>
        <fullName evidence="1">Uncharacterized protein</fullName>
    </submittedName>
</protein>
<dbReference type="EMBL" id="MSFU01000011">
    <property type="protein sequence ID" value="PWY74110.1"/>
    <property type="molecule type" value="Genomic_DNA"/>
</dbReference>
<dbReference type="VEuPathDB" id="FungiDB:BO83DRAFT_25770"/>
<dbReference type="GeneID" id="37049012"/>
<evidence type="ECO:0000313" key="1">
    <source>
        <dbReference type="EMBL" id="PWY74110.1"/>
    </source>
</evidence>
<comment type="caution">
    <text evidence="1">The sequence shown here is derived from an EMBL/GenBank/DDBJ whole genome shotgun (WGS) entry which is preliminary data.</text>
</comment>
<sequence>MCFIAIHGEKILSFLSFSKNSQHRFWAPRSSGLRRRARSGQWPSRFWPSTESSPCPSGLNSTILYLLIWPRPRWSTESLPCLFVTPLPRADPSS</sequence>
<reference evidence="1" key="1">
    <citation type="submission" date="2016-12" db="EMBL/GenBank/DDBJ databases">
        <title>The genomes of Aspergillus section Nigri reveals drivers in fungal speciation.</title>
        <authorList>
            <consortium name="DOE Joint Genome Institute"/>
            <person name="Vesth T.C."/>
            <person name="Nybo J."/>
            <person name="Theobald S."/>
            <person name="Brandl J."/>
            <person name="Frisvad J.C."/>
            <person name="Nielsen K.F."/>
            <person name="Lyhne E.K."/>
            <person name="Kogle M.E."/>
            <person name="Kuo A."/>
            <person name="Riley R."/>
            <person name="Clum A."/>
            <person name="Nolan M."/>
            <person name="Lipzen A."/>
            <person name="Salamov A."/>
            <person name="Henrissat B."/>
            <person name="Wiebenga A."/>
            <person name="De vries R.P."/>
            <person name="Grigoriev I.V."/>
            <person name="Mortensen U.H."/>
            <person name="Andersen M.R."/>
            <person name="Baker S.E."/>
        </authorList>
    </citation>
    <scope>NUCLEOTIDE SEQUENCE</scope>
    <source>
        <strain evidence="1">CBS 122712</strain>
    </source>
</reference>
<dbReference type="Proteomes" id="UP000246171">
    <property type="component" value="Unassembled WGS sequence"/>
</dbReference>
<dbReference type="AlphaFoldDB" id="A0A317VQE5"/>
<name>A0A317VQE5_ASPEC</name>
<organism evidence="1 2">
    <name type="scientific">Aspergillus eucalypticola (strain CBS 122712 / IBT 29274)</name>
    <dbReference type="NCBI Taxonomy" id="1448314"/>
    <lineage>
        <taxon>Eukaryota</taxon>
        <taxon>Fungi</taxon>
        <taxon>Dikarya</taxon>
        <taxon>Ascomycota</taxon>
        <taxon>Pezizomycotina</taxon>
        <taxon>Eurotiomycetes</taxon>
        <taxon>Eurotiomycetidae</taxon>
        <taxon>Eurotiales</taxon>
        <taxon>Aspergillaceae</taxon>
        <taxon>Aspergillus</taxon>
        <taxon>Aspergillus subgen. Circumdati</taxon>
    </lineage>
</organism>
<keyword evidence="2" id="KW-1185">Reference proteome</keyword>
<gene>
    <name evidence="1" type="ORF">BO83DRAFT_25770</name>
</gene>
<dbReference type="RefSeq" id="XP_025388560.1">
    <property type="nucleotide sequence ID" value="XM_025527050.1"/>
</dbReference>